<dbReference type="PIRSF" id="PIRSF018781">
    <property type="entry name" value="UCP018781"/>
    <property type="match status" value="1"/>
</dbReference>
<dbReference type="AlphaFoldDB" id="A0A0A7LDV6"/>
<keyword evidence="2" id="KW-1185">Reference proteome</keyword>
<evidence type="ECO:0000313" key="2">
    <source>
        <dbReference type="Proteomes" id="UP000030787"/>
    </source>
</evidence>
<dbReference type="EMBL" id="CP010070">
    <property type="protein sequence ID" value="AIZ56492.1"/>
    <property type="molecule type" value="Genomic_DNA"/>
</dbReference>
<gene>
    <name evidence="1" type="ORF">Mpt1_c06050</name>
</gene>
<dbReference type="InterPro" id="IPR012356">
    <property type="entry name" value="Methan_mark_5"/>
</dbReference>
<evidence type="ECO:0000313" key="1">
    <source>
        <dbReference type="EMBL" id="AIZ56492.1"/>
    </source>
</evidence>
<organism evidence="1 2">
    <name type="scientific">Candidatus Methanoplasma termitum</name>
    <dbReference type="NCBI Taxonomy" id="1577791"/>
    <lineage>
        <taxon>Archaea</taxon>
        <taxon>Methanobacteriati</taxon>
        <taxon>Thermoplasmatota</taxon>
        <taxon>Thermoplasmata</taxon>
        <taxon>Methanomassiliicoccales</taxon>
        <taxon>Methanomassiliicoccaceae</taxon>
        <taxon>Candidatus Methanoplasma</taxon>
    </lineage>
</organism>
<proteinExistence type="predicted"/>
<dbReference type="RefSeq" id="WP_048112006.1">
    <property type="nucleotide sequence ID" value="NZ_CP010070.1"/>
</dbReference>
<reference evidence="1 2" key="1">
    <citation type="journal article" date="2014" name="Appl. Environ. Microbiol.">
        <title>Comparative Genome Analysis of 'Candidatus Methanoplasma termitum' Indicates a New Mode of Energy Metabolism in the Seventh Order of Methanogens.</title>
        <authorList>
            <person name="Lang K."/>
            <person name="Schuldes J."/>
            <person name="Klingl A."/>
            <person name="Poehlein A."/>
            <person name="Daniel R."/>
            <person name="Brune A."/>
        </authorList>
    </citation>
    <scope>NUCLEOTIDE SEQUENCE [LARGE SCALE GENOMIC DNA]</scope>
    <source>
        <strain evidence="2">Mpt1</strain>
    </source>
</reference>
<dbReference type="Proteomes" id="UP000030787">
    <property type="component" value="Chromosome"/>
</dbReference>
<dbReference type="OrthoDB" id="52584at2157"/>
<evidence type="ECO:0008006" key="3">
    <source>
        <dbReference type="Google" id="ProtNLM"/>
    </source>
</evidence>
<dbReference type="STRING" id="1577791.Mpt1_c06050"/>
<accession>A0A0A7LDV6</accession>
<name>A0A0A7LDV6_9ARCH</name>
<protein>
    <recommendedName>
        <fullName evidence="3">Methanogenesis marker 5 protein</fullName>
    </recommendedName>
</protein>
<dbReference type="KEGG" id="mear:Mpt1_c06050"/>
<dbReference type="NCBIfam" id="TIGR03271">
    <property type="entry name" value="methan_mark_5"/>
    <property type="match status" value="1"/>
</dbReference>
<dbReference type="Pfam" id="PF09885">
    <property type="entry name" value="DUF2112"/>
    <property type="match status" value="1"/>
</dbReference>
<dbReference type="GeneID" id="24818271"/>
<dbReference type="HOGENOM" id="CLU_1567127_0_0_2"/>
<sequence>MKVFISPPNSLILFDLVERFGHEPLGVMMPLQERIDKAEIDMPPMNVTLDDVVTGLKYAGVEVPSGIRGRLALWGPLIEQADAAIIMLDPPFNFGCVGCERSNEMVRHLIHRRKIPAIEVTYPADEKEAVATIGQIKRFLEGKK</sequence>